<feature type="region of interest" description="Disordered" evidence="7">
    <location>
        <begin position="279"/>
        <end position="330"/>
    </location>
</feature>
<dbReference type="InterPro" id="IPR001626">
    <property type="entry name" value="ABC_TroCD"/>
</dbReference>
<feature type="compositionally biased region" description="Gly residues" evidence="7">
    <location>
        <begin position="301"/>
        <end position="315"/>
    </location>
</feature>
<feature type="transmembrane region" description="Helical" evidence="8">
    <location>
        <begin position="253"/>
        <end position="272"/>
    </location>
</feature>
<feature type="transmembrane region" description="Helical" evidence="8">
    <location>
        <begin position="63"/>
        <end position="86"/>
    </location>
</feature>
<proteinExistence type="inferred from homology"/>
<dbReference type="EMBL" id="JBBLYY010000065">
    <property type="protein sequence ID" value="MEK0172388.1"/>
    <property type="molecule type" value="Genomic_DNA"/>
</dbReference>
<accession>A0ABU8YCY7</accession>
<evidence type="ECO:0000256" key="2">
    <source>
        <dbReference type="ARBA" id="ARBA00008034"/>
    </source>
</evidence>
<evidence type="ECO:0000256" key="1">
    <source>
        <dbReference type="ARBA" id="ARBA00004141"/>
    </source>
</evidence>
<gene>
    <name evidence="9" type="ORF">WMN62_12995</name>
</gene>
<dbReference type="PANTHER" id="PTHR30477">
    <property type="entry name" value="ABC-TRANSPORTER METAL-BINDING PROTEIN"/>
    <property type="match status" value="1"/>
</dbReference>
<dbReference type="SUPFAM" id="SSF81345">
    <property type="entry name" value="ABC transporter involved in vitamin B12 uptake, BtuC"/>
    <property type="match status" value="1"/>
</dbReference>
<keyword evidence="5 8" id="KW-0472">Membrane</keyword>
<sequence length="330" mass="33530">MDVLSTVFSFQDYGELVALVQNSIWAGAVLGIVGGLIGPFVVARNMPFAVHGISELSFAGASASLLLGVNVVTGSLVGSVIAALLIGVLGSRARDRNSIIAVLMPFGLGLGILCLALYKGRAANKFGLLTGQIVSVDNPQLTFLIVIAAIVVATLLVIWRPLMFASVDPDVAAAAGIPVRTLAIVFMLVLGLATAVSVQIVGALLVLSLLVTPAAAALRLSSHPVVVPVLSTVFAVVSVVGGILLALGGGLPISPYVTTISFAIWVVCRIVGARRDRRGRDRVVRRDQRGGGAPGLPSGTNGTGTNGTGTTGTGTTGTKPAAGQKEEVPA</sequence>
<evidence type="ECO:0000313" key="10">
    <source>
        <dbReference type="Proteomes" id="UP001370299"/>
    </source>
</evidence>
<feature type="transmembrane region" description="Helical" evidence="8">
    <location>
        <begin position="24"/>
        <end position="43"/>
    </location>
</feature>
<feature type="transmembrane region" description="Helical" evidence="8">
    <location>
        <begin position="225"/>
        <end position="247"/>
    </location>
</feature>
<feature type="transmembrane region" description="Helical" evidence="8">
    <location>
        <begin position="138"/>
        <end position="159"/>
    </location>
</feature>
<evidence type="ECO:0000256" key="6">
    <source>
        <dbReference type="RuleBase" id="RU003943"/>
    </source>
</evidence>
<keyword evidence="4 8" id="KW-1133">Transmembrane helix</keyword>
<evidence type="ECO:0000313" key="9">
    <source>
        <dbReference type="EMBL" id="MEK0172388.1"/>
    </source>
</evidence>
<evidence type="ECO:0000256" key="5">
    <source>
        <dbReference type="ARBA" id="ARBA00023136"/>
    </source>
</evidence>
<comment type="subcellular location">
    <subcellularLocation>
        <location evidence="6">Cell membrane</location>
        <topology evidence="6">Multi-pass membrane protein</topology>
    </subcellularLocation>
    <subcellularLocation>
        <location evidence="1">Membrane</location>
        <topology evidence="1">Multi-pass membrane protein</topology>
    </subcellularLocation>
</comment>
<dbReference type="Proteomes" id="UP001370299">
    <property type="component" value="Unassembled WGS sequence"/>
</dbReference>
<dbReference type="InterPro" id="IPR037294">
    <property type="entry name" value="ABC_BtuC-like"/>
</dbReference>
<dbReference type="Pfam" id="PF00950">
    <property type="entry name" value="ABC-3"/>
    <property type="match status" value="1"/>
</dbReference>
<keyword evidence="3 6" id="KW-0812">Transmembrane</keyword>
<keyword evidence="10" id="KW-1185">Reference proteome</keyword>
<keyword evidence="6" id="KW-0813">Transport</keyword>
<dbReference type="Gene3D" id="1.10.3470.10">
    <property type="entry name" value="ABC transporter involved in vitamin B12 uptake, BtuC"/>
    <property type="match status" value="1"/>
</dbReference>
<reference evidence="9 10" key="1">
    <citation type="submission" date="2024-03" db="EMBL/GenBank/DDBJ databases">
        <title>Whole genomes of four grape xylem sap localized bacterial endophytes.</title>
        <authorList>
            <person name="Kumar G."/>
            <person name="Savka M.A."/>
        </authorList>
    </citation>
    <scope>NUCLEOTIDE SEQUENCE [LARGE SCALE GENOMIC DNA]</scope>
    <source>
        <strain evidence="9 10">RIT_GXS8</strain>
    </source>
</reference>
<name>A0ABU8YCY7_9MICO</name>
<feature type="compositionally biased region" description="Basic and acidic residues" evidence="7">
    <location>
        <begin position="279"/>
        <end position="289"/>
    </location>
</feature>
<comment type="caution">
    <text evidence="9">The sequence shown here is derived from an EMBL/GenBank/DDBJ whole genome shotgun (WGS) entry which is preliminary data.</text>
</comment>
<evidence type="ECO:0000256" key="7">
    <source>
        <dbReference type="SAM" id="MobiDB-lite"/>
    </source>
</evidence>
<evidence type="ECO:0000256" key="3">
    <source>
        <dbReference type="ARBA" id="ARBA00022692"/>
    </source>
</evidence>
<dbReference type="RefSeq" id="WP_340197239.1">
    <property type="nucleotide sequence ID" value="NZ_JBBKAP010000059.1"/>
</dbReference>
<evidence type="ECO:0000256" key="8">
    <source>
        <dbReference type="SAM" id="Phobius"/>
    </source>
</evidence>
<protein>
    <submittedName>
        <fullName evidence="9">Metal ABC transporter permease</fullName>
    </submittedName>
</protein>
<dbReference type="PANTHER" id="PTHR30477:SF0">
    <property type="entry name" value="METAL TRANSPORT SYSTEM MEMBRANE PROTEIN TM_0125-RELATED"/>
    <property type="match status" value="1"/>
</dbReference>
<evidence type="ECO:0000256" key="4">
    <source>
        <dbReference type="ARBA" id="ARBA00022989"/>
    </source>
</evidence>
<feature type="transmembrane region" description="Helical" evidence="8">
    <location>
        <begin position="98"/>
        <end position="118"/>
    </location>
</feature>
<organism evidence="9 10">
    <name type="scientific">Curtobacterium citreum</name>
    <dbReference type="NCBI Taxonomy" id="2036"/>
    <lineage>
        <taxon>Bacteria</taxon>
        <taxon>Bacillati</taxon>
        <taxon>Actinomycetota</taxon>
        <taxon>Actinomycetes</taxon>
        <taxon>Micrococcales</taxon>
        <taxon>Microbacteriaceae</taxon>
        <taxon>Curtobacterium</taxon>
    </lineage>
</organism>
<comment type="similarity">
    <text evidence="2 6">Belongs to the ABC-3 integral membrane protein family.</text>
</comment>